<organism evidence="1 2">
    <name type="scientific">Aspergillus flavus (strain ATCC 200026 / FGSC A1120 / IAM 13836 / NRRL 3357 / JCM 12722 / SRRC 167)</name>
    <dbReference type="NCBI Taxonomy" id="332952"/>
    <lineage>
        <taxon>Eukaryota</taxon>
        <taxon>Fungi</taxon>
        <taxon>Dikarya</taxon>
        <taxon>Ascomycota</taxon>
        <taxon>Pezizomycotina</taxon>
        <taxon>Eurotiomycetes</taxon>
        <taxon>Eurotiomycetidae</taxon>
        <taxon>Eurotiales</taxon>
        <taxon>Aspergillaceae</taxon>
        <taxon>Aspergillus</taxon>
        <taxon>Aspergillus subgen. Circumdati</taxon>
    </lineage>
</organism>
<keyword evidence="2" id="KW-1185">Reference proteome</keyword>
<dbReference type="VEuPathDB" id="FungiDB:F9C07_2287272"/>
<dbReference type="AlphaFoldDB" id="A0A7U2R1Q3"/>
<evidence type="ECO:0000313" key="2">
    <source>
        <dbReference type="Proteomes" id="UP000596276"/>
    </source>
</evidence>
<accession>A0A7U2R1Q3</accession>
<dbReference type="Proteomes" id="UP000596276">
    <property type="component" value="Chromosome 8"/>
</dbReference>
<name>A0A7U2R1Q3_ASPFN</name>
<reference evidence="2" key="1">
    <citation type="journal article" date="2021" name="G3 (Bethesda)">
        <title>Chromosome assembled and annotated genome sequence of Aspergillus flavus NRRL 3357.</title>
        <authorList>
            <person name="Skerker J.M."/>
            <person name="Pianalto K.M."/>
            <person name="Mondo S.J."/>
            <person name="Yang K."/>
            <person name="Arkin A.P."/>
            <person name="Keller N.P."/>
            <person name="Grigoriev I.V."/>
            <person name="Louise Glass N.L."/>
        </authorList>
    </citation>
    <scope>NUCLEOTIDE SEQUENCE [LARGE SCALE GENOMIC DNA]</scope>
    <source>
        <strain evidence="2">ATCC 200026 / FGSC A1120 / IAM 13836 / NRRL 3357 / JCM 12722 / SRRC 167</strain>
    </source>
</reference>
<gene>
    <name evidence="1" type="ORF">F9C07_2287272</name>
</gene>
<protein>
    <submittedName>
        <fullName evidence="1">Uncharacterized protein</fullName>
    </submittedName>
</protein>
<sequence length="60" mass="6535">MEVTNGSTPPRSLGHAVPTESWDYVSQAAGEGSVLISFDSRIKKMNGPHDKARAHTRVKE</sequence>
<dbReference type="EMBL" id="CP044616">
    <property type="protein sequence ID" value="QRD92669.1"/>
    <property type="molecule type" value="Genomic_DNA"/>
</dbReference>
<proteinExistence type="predicted"/>
<evidence type="ECO:0000313" key="1">
    <source>
        <dbReference type="EMBL" id="QRD92669.1"/>
    </source>
</evidence>